<evidence type="ECO:0000313" key="1">
    <source>
        <dbReference type="EMBL" id="TDL27877.1"/>
    </source>
</evidence>
<proteinExistence type="predicted"/>
<dbReference type="VEuPathDB" id="FungiDB:BD410DRAFT_799261"/>
<sequence>MYSKVSDPQALRGLNLRVVDTSNHEQLRQLWSNAPDGQEEITRSSSHFATPIVRIDSGNKWLVWFDRNLEDKASFSVCQCVSRPSTSIIAKWIEGASRMVYDNVIDFAKEHRFSEPRPVLNSQSNEEDNVEDGLAPVPLYRRELIYRLVMATAIVSGQSVHAVRFKITRMDSFPTAFVSIQTKDVIAWLVLFPALYGSLTFVKALQFVSLAQTVLPEVLSAQNCKLLADGQWRFRITAHRKWLSTI</sequence>
<gene>
    <name evidence="1" type="ORF">BD410DRAFT_799261</name>
</gene>
<dbReference type="AlphaFoldDB" id="A0A4Y7QJM2"/>
<name>A0A4Y7QJM2_9AGAM</name>
<dbReference type="Proteomes" id="UP000294933">
    <property type="component" value="Unassembled WGS sequence"/>
</dbReference>
<evidence type="ECO:0000313" key="2">
    <source>
        <dbReference type="Proteomes" id="UP000294933"/>
    </source>
</evidence>
<organism evidence="1 2">
    <name type="scientific">Rickenella mellea</name>
    <dbReference type="NCBI Taxonomy" id="50990"/>
    <lineage>
        <taxon>Eukaryota</taxon>
        <taxon>Fungi</taxon>
        <taxon>Dikarya</taxon>
        <taxon>Basidiomycota</taxon>
        <taxon>Agaricomycotina</taxon>
        <taxon>Agaricomycetes</taxon>
        <taxon>Hymenochaetales</taxon>
        <taxon>Rickenellaceae</taxon>
        <taxon>Rickenella</taxon>
    </lineage>
</organism>
<dbReference type="EMBL" id="ML170158">
    <property type="protein sequence ID" value="TDL27877.1"/>
    <property type="molecule type" value="Genomic_DNA"/>
</dbReference>
<protein>
    <submittedName>
        <fullName evidence="1">Uncharacterized protein</fullName>
    </submittedName>
</protein>
<keyword evidence="2" id="KW-1185">Reference proteome</keyword>
<accession>A0A4Y7QJM2</accession>
<reference evidence="1 2" key="1">
    <citation type="submission" date="2018-06" db="EMBL/GenBank/DDBJ databases">
        <title>A transcriptomic atlas of mushroom development highlights an independent origin of complex multicellularity.</title>
        <authorList>
            <consortium name="DOE Joint Genome Institute"/>
            <person name="Krizsan K."/>
            <person name="Almasi E."/>
            <person name="Merenyi Z."/>
            <person name="Sahu N."/>
            <person name="Viragh M."/>
            <person name="Koszo T."/>
            <person name="Mondo S."/>
            <person name="Kiss B."/>
            <person name="Balint B."/>
            <person name="Kues U."/>
            <person name="Barry K."/>
            <person name="Hegedus J.C."/>
            <person name="Henrissat B."/>
            <person name="Johnson J."/>
            <person name="Lipzen A."/>
            <person name="Ohm R."/>
            <person name="Nagy I."/>
            <person name="Pangilinan J."/>
            <person name="Yan J."/>
            <person name="Xiong Y."/>
            <person name="Grigoriev I.V."/>
            <person name="Hibbett D.S."/>
            <person name="Nagy L.G."/>
        </authorList>
    </citation>
    <scope>NUCLEOTIDE SEQUENCE [LARGE SCALE GENOMIC DNA]</scope>
    <source>
        <strain evidence="1 2">SZMC22713</strain>
    </source>
</reference>